<evidence type="ECO:0000259" key="1">
    <source>
        <dbReference type="Pfam" id="PF01710"/>
    </source>
</evidence>
<comment type="caution">
    <text evidence="2">The sequence shown here is derived from an EMBL/GenBank/DDBJ whole genome shotgun (WGS) entry which is preliminary data.</text>
</comment>
<sequence>MHAYSQDLRDRVLGALQRGERPSDIARRYEVSRLWVYQVRKRFEATGQRHSLPVGGHRRSRIAHREADIRHWIEATPDMTLAELSERLAQEGIQIKVPALWYQLDKWGLSFKKNSARQRASTRRRAAGTP</sequence>
<proteinExistence type="predicted"/>
<dbReference type="Proteomes" id="UP000549250">
    <property type="component" value="Unassembled WGS sequence"/>
</dbReference>
<dbReference type="InterPro" id="IPR009057">
    <property type="entry name" value="Homeodomain-like_sf"/>
</dbReference>
<protein>
    <submittedName>
        <fullName evidence="2">Transposase</fullName>
    </submittedName>
</protein>
<evidence type="ECO:0000313" key="3">
    <source>
        <dbReference type="Proteomes" id="UP000549250"/>
    </source>
</evidence>
<dbReference type="SUPFAM" id="SSF46689">
    <property type="entry name" value="Homeodomain-like"/>
    <property type="match status" value="1"/>
</dbReference>
<dbReference type="AlphaFoldDB" id="A0A839TAN2"/>
<gene>
    <name evidence="2" type="ORF">FHR87_003529</name>
</gene>
<dbReference type="Pfam" id="PF01710">
    <property type="entry name" value="HTH_Tnp_IS630"/>
    <property type="match status" value="1"/>
</dbReference>
<reference evidence="2 3" key="1">
    <citation type="submission" date="2020-08" db="EMBL/GenBank/DDBJ databases">
        <title>Genomic Encyclopedia of Type Strains, Phase III (KMG-III): the genomes of soil and plant-associated and newly described type strains.</title>
        <authorList>
            <person name="Whitman W."/>
        </authorList>
    </citation>
    <scope>NUCLEOTIDE SEQUENCE [LARGE SCALE GENOMIC DNA]</scope>
    <source>
        <strain evidence="2 3">CECT 4462</strain>
    </source>
</reference>
<dbReference type="Gene3D" id="1.10.10.10">
    <property type="entry name" value="Winged helix-like DNA-binding domain superfamily/Winged helix DNA-binding domain"/>
    <property type="match status" value="1"/>
</dbReference>
<name>A0A839TAN2_AZOMA</name>
<accession>A0A839TAN2</accession>
<dbReference type="EMBL" id="JACHXI010000025">
    <property type="protein sequence ID" value="MBB3105095.1"/>
    <property type="molecule type" value="Genomic_DNA"/>
</dbReference>
<feature type="domain" description="Transposase Synechocystis PCC 6803" evidence="1">
    <location>
        <begin position="3"/>
        <end position="124"/>
    </location>
</feature>
<evidence type="ECO:0000313" key="2">
    <source>
        <dbReference type="EMBL" id="MBB3105095.1"/>
    </source>
</evidence>
<organism evidence="2 3">
    <name type="scientific">Azomonas macrocytogenes</name>
    <name type="common">Azotobacter macrocytogenes</name>
    <dbReference type="NCBI Taxonomy" id="69962"/>
    <lineage>
        <taxon>Bacteria</taxon>
        <taxon>Pseudomonadati</taxon>
        <taxon>Pseudomonadota</taxon>
        <taxon>Gammaproteobacteria</taxon>
        <taxon>Pseudomonadales</taxon>
        <taxon>Pseudomonadaceae</taxon>
        <taxon>Azomonas</taxon>
    </lineage>
</organism>
<dbReference type="InterPro" id="IPR036388">
    <property type="entry name" value="WH-like_DNA-bd_sf"/>
</dbReference>
<dbReference type="InterPro" id="IPR002622">
    <property type="entry name" value="Transposase_14"/>
</dbReference>
<keyword evidence="3" id="KW-1185">Reference proteome</keyword>